<accession>A0A7S8EBQ6</accession>
<reference evidence="2 3" key="1">
    <citation type="submission" date="2020-02" db="EMBL/GenBank/DDBJ databases">
        <authorList>
            <person name="Zheng R.K."/>
            <person name="Sun C.M."/>
        </authorList>
    </citation>
    <scope>NUCLEOTIDE SEQUENCE [LARGE SCALE GENOMIC DNA]</scope>
    <source>
        <strain evidence="3">rifampicinis</strain>
    </source>
</reference>
<dbReference type="RefSeq" id="WP_195171907.1">
    <property type="nucleotide sequence ID" value="NZ_CP062983.1"/>
</dbReference>
<dbReference type="AlphaFoldDB" id="A0A7S8EBQ6"/>
<dbReference type="SUPFAM" id="SSF53474">
    <property type="entry name" value="alpha/beta-Hydrolases"/>
    <property type="match status" value="1"/>
</dbReference>
<dbReference type="GO" id="GO:0016787">
    <property type="term" value="F:hydrolase activity"/>
    <property type="evidence" value="ECO:0007669"/>
    <property type="project" value="UniProtKB-KW"/>
</dbReference>
<dbReference type="Gene3D" id="3.40.50.1820">
    <property type="entry name" value="alpha/beta hydrolase"/>
    <property type="match status" value="1"/>
</dbReference>
<keyword evidence="3" id="KW-1185">Reference proteome</keyword>
<sequence length="275" mass="30468">MSYDPVTEDCPYDPEHPATMLEVEIPSGNAILLGRAYLAAGAGPHPMAIFLHGIPGHEQNMDIAHAVRRAGWNAVVFHYQGSWGSTGVYRFNHVLANVEAALAYFRQPEVAQTFRTDPARIILIGHSLGGWATLMTMAKGLVDTAAAIAPINMGMMGEMLREDEDIVRPMMQQLFAPLVIRLNDVTADDLVGEIYAADAWDYYQMVPEFIEKRLLLVGAERDDVVPPGQHLLPLVSLLNKSNMTQLSYQSLPADHVFSYQRIALTRLIVDWLGTL</sequence>
<evidence type="ECO:0000313" key="2">
    <source>
        <dbReference type="EMBL" id="QPC83843.1"/>
    </source>
</evidence>
<evidence type="ECO:0000259" key="1">
    <source>
        <dbReference type="Pfam" id="PF12697"/>
    </source>
</evidence>
<dbReference type="Proteomes" id="UP000594468">
    <property type="component" value="Chromosome"/>
</dbReference>
<dbReference type="KEGG" id="pmet:G4Y79_05535"/>
<evidence type="ECO:0000313" key="3">
    <source>
        <dbReference type="Proteomes" id="UP000594468"/>
    </source>
</evidence>
<dbReference type="EMBL" id="CP062983">
    <property type="protein sequence ID" value="QPC83843.1"/>
    <property type="molecule type" value="Genomic_DNA"/>
</dbReference>
<name>A0A7S8EBQ6_9CHLR</name>
<feature type="domain" description="AB hydrolase-1" evidence="1">
    <location>
        <begin position="49"/>
        <end position="214"/>
    </location>
</feature>
<keyword evidence="2" id="KW-0378">Hydrolase</keyword>
<protein>
    <submittedName>
        <fullName evidence="2">Alpha/beta fold hydrolase</fullName>
    </submittedName>
</protein>
<gene>
    <name evidence="2" type="ORF">G4Y79_05535</name>
</gene>
<dbReference type="InterPro" id="IPR029058">
    <property type="entry name" value="AB_hydrolase_fold"/>
</dbReference>
<organism evidence="2 3">
    <name type="scientific">Phototrophicus methaneseepsis</name>
    <dbReference type="NCBI Taxonomy" id="2710758"/>
    <lineage>
        <taxon>Bacteria</taxon>
        <taxon>Bacillati</taxon>
        <taxon>Chloroflexota</taxon>
        <taxon>Candidatus Thermofontia</taxon>
        <taxon>Phototrophicales</taxon>
        <taxon>Phototrophicaceae</taxon>
        <taxon>Phototrophicus</taxon>
    </lineage>
</organism>
<dbReference type="Pfam" id="PF12697">
    <property type="entry name" value="Abhydrolase_6"/>
    <property type="match status" value="1"/>
</dbReference>
<proteinExistence type="predicted"/>
<dbReference type="InterPro" id="IPR000073">
    <property type="entry name" value="AB_hydrolase_1"/>
</dbReference>